<dbReference type="EC" id="2.7.11.1" evidence="3"/>
<evidence type="ECO:0000256" key="2">
    <source>
        <dbReference type="ARBA" id="ARBA00009196"/>
    </source>
</evidence>
<evidence type="ECO:0000256" key="9">
    <source>
        <dbReference type="ARBA" id="ARBA00022840"/>
    </source>
</evidence>
<dbReference type="InterPro" id="IPR000687">
    <property type="entry name" value="RIO_kinase"/>
</dbReference>
<dbReference type="Proteomes" id="UP000037460">
    <property type="component" value="Unassembled WGS sequence"/>
</dbReference>
<dbReference type="InterPro" id="IPR018934">
    <property type="entry name" value="RIO_dom"/>
</dbReference>
<comment type="catalytic activity">
    <reaction evidence="12">
        <text>L-seryl-[protein] + ATP = O-phospho-L-seryl-[protein] + ADP + H(+)</text>
        <dbReference type="Rhea" id="RHEA:17989"/>
        <dbReference type="Rhea" id="RHEA-COMP:9863"/>
        <dbReference type="Rhea" id="RHEA-COMP:11604"/>
        <dbReference type="ChEBI" id="CHEBI:15378"/>
        <dbReference type="ChEBI" id="CHEBI:29999"/>
        <dbReference type="ChEBI" id="CHEBI:30616"/>
        <dbReference type="ChEBI" id="CHEBI:83421"/>
        <dbReference type="ChEBI" id="CHEBI:456216"/>
        <dbReference type="EC" id="2.7.11.1"/>
    </reaction>
</comment>
<dbReference type="InterPro" id="IPR036388">
    <property type="entry name" value="WH-like_DNA-bd_sf"/>
</dbReference>
<dbReference type="Gene3D" id="1.10.510.10">
    <property type="entry name" value="Transferase(Phosphotransferase) domain 1"/>
    <property type="match status" value="1"/>
</dbReference>
<dbReference type="InterPro" id="IPR036390">
    <property type="entry name" value="WH_DNA-bd_sf"/>
</dbReference>
<evidence type="ECO:0000256" key="12">
    <source>
        <dbReference type="ARBA" id="ARBA00048679"/>
    </source>
</evidence>
<dbReference type="SMART" id="SM00090">
    <property type="entry name" value="RIO"/>
    <property type="match status" value="1"/>
</dbReference>
<feature type="region of interest" description="Disordered" evidence="15">
    <location>
        <begin position="292"/>
        <end position="349"/>
    </location>
</feature>
<dbReference type="GO" id="GO:0030490">
    <property type="term" value="P:maturation of SSU-rRNA"/>
    <property type="evidence" value="ECO:0007669"/>
    <property type="project" value="TreeGrafter"/>
</dbReference>
<evidence type="ECO:0000313" key="17">
    <source>
        <dbReference type="EMBL" id="KOO29825.1"/>
    </source>
</evidence>
<dbReference type="OrthoDB" id="10258631at2759"/>
<evidence type="ECO:0000256" key="8">
    <source>
        <dbReference type="ARBA" id="ARBA00022777"/>
    </source>
</evidence>
<comment type="catalytic activity">
    <reaction evidence="11">
        <text>L-threonyl-[protein] + ATP = O-phospho-L-threonyl-[protein] + ADP + H(+)</text>
        <dbReference type="Rhea" id="RHEA:46608"/>
        <dbReference type="Rhea" id="RHEA-COMP:11060"/>
        <dbReference type="Rhea" id="RHEA-COMP:11605"/>
        <dbReference type="ChEBI" id="CHEBI:15378"/>
        <dbReference type="ChEBI" id="CHEBI:30013"/>
        <dbReference type="ChEBI" id="CHEBI:30616"/>
        <dbReference type="ChEBI" id="CHEBI:61977"/>
        <dbReference type="ChEBI" id="CHEBI:456216"/>
        <dbReference type="EC" id="2.7.11.1"/>
    </reaction>
</comment>
<comment type="similarity">
    <text evidence="2">Belongs to the protein kinase superfamily. RIO-type Ser/Thr kinase family.</text>
</comment>
<dbReference type="InterPro" id="IPR011009">
    <property type="entry name" value="Kinase-like_dom_sf"/>
</dbReference>
<evidence type="ECO:0000256" key="15">
    <source>
        <dbReference type="SAM" id="MobiDB-lite"/>
    </source>
</evidence>
<keyword evidence="10" id="KW-0460">Magnesium</keyword>
<keyword evidence="6" id="KW-0479">Metal-binding</keyword>
<evidence type="ECO:0000256" key="14">
    <source>
        <dbReference type="ARBA" id="ARBA00068837"/>
    </source>
</evidence>
<keyword evidence="4" id="KW-0723">Serine/threonine-protein kinase</keyword>
<gene>
    <name evidence="17" type="ORF">Ctob_011579</name>
</gene>
<evidence type="ECO:0000256" key="13">
    <source>
        <dbReference type="ARBA" id="ARBA00068353"/>
    </source>
</evidence>
<reference evidence="18" key="1">
    <citation type="journal article" date="2015" name="PLoS Genet.">
        <title>Genome Sequence and Transcriptome Analyses of Chrysochromulina tobin: Metabolic Tools for Enhanced Algal Fitness in the Prominent Order Prymnesiales (Haptophyceae).</title>
        <authorList>
            <person name="Hovde B.T."/>
            <person name="Deodato C.R."/>
            <person name="Hunsperger H.M."/>
            <person name="Ryken S.A."/>
            <person name="Yost W."/>
            <person name="Jha R.K."/>
            <person name="Patterson J."/>
            <person name="Monnat R.J. Jr."/>
            <person name="Barlow S.B."/>
            <person name="Starkenburg S.R."/>
            <person name="Cattolico R.A."/>
        </authorList>
    </citation>
    <scope>NUCLEOTIDE SEQUENCE</scope>
    <source>
        <strain evidence="18">CCMP291</strain>
    </source>
</reference>
<dbReference type="AlphaFoldDB" id="A0A0M0JTG3"/>
<comment type="caution">
    <text evidence="17">The sequence shown here is derived from an EMBL/GenBank/DDBJ whole genome shotgun (WGS) entry which is preliminary data.</text>
</comment>
<dbReference type="InterPro" id="IPR030484">
    <property type="entry name" value="Rio2"/>
</dbReference>
<dbReference type="Gene3D" id="3.30.200.20">
    <property type="entry name" value="Phosphorylase Kinase, domain 1"/>
    <property type="match status" value="1"/>
</dbReference>
<name>A0A0M0JTG3_9EUKA</name>
<dbReference type="GO" id="GO:0004674">
    <property type="term" value="F:protein serine/threonine kinase activity"/>
    <property type="evidence" value="ECO:0007669"/>
    <property type="project" value="UniProtKB-KW"/>
</dbReference>
<dbReference type="GO" id="GO:0030688">
    <property type="term" value="C:preribosome, small subunit precursor"/>
    <property type="evidence" value="ECO:0007669"/>
    <property type="project" value="TreeGrafter"/>
</dbReference>
<dbReference type="PANTHER" id="PTHR45852:SF1">
    <property type="entry name" value="SERINE_THREONINE-PROTEIN KINASE RIO2"/>
    <property type="match status" value="1"/>
</dbReference>
<dbReference type="Pfam" id="PF09202">
    <property type="entry name" value="Rio2_N"/>
    <property type="match status" value="1"/>
</dbReference>
<dbReference type="EMBL" id="JWZX01002351">
    <property type="protein sequence ID" value="KOO29825.1"/>
    <property type="molecule type" value="Genomic_DNA"/>
</dbReference>
<dbReference type="Gene3D" id="1.10.10.10">
    <property type="entry name" value="Winged helix-like DNA-binding domain superfamily/Winged helix DNA-binding domain"/>
    <property type="match status" value="1"/>
</dbReference>
<feature type="compositionally biased region" description="Basic and acidic residues" evidence="15">
    <location>
        <begin position="321"/>
        <end position="341"/>
    </location>
</feature>
<feature type="compositionally biased region" description="Basic and acidic residues" evidence="15">
    <location>
        <begin position="301"/>
        <end position="313"/>
    </location>
</feature>
<accession>A0A0M0JTG3</accession>
<comment type="cofactor">
    <cofactor evidence="1">
        <name>Mg(2+)</name>
        <dbReference type="ChEBI" id="CHEBI:18420"/>
    </cofactor>
</comment>
<keyword evidence="9" id="KW-0067">ATP-binding</keyword>
<keyword evidence="5" id="KW-0808">Transferase</keyword>
<dbReference type="SUPFAM" id="SSF56112">
    <property type="entry name" value="Protein kinase-like (PK-like)"/>
    <property type="match status" value="1"/>
</dbReference>
<organism evidence="17 18">
    <name type="scientific">Chrysochromulina tobinii</name>
    <dbReference type="NCBI Taxonomy" id="1460289"/>
    <lineage>
        <taxon>Eukaryota</taxon>
        <taxon>Haptista</taxon>
        <taxon>Haptophyta</taxon>
        <taxon>Prymnesiophyceae</taxon>
        <taxon>Prymnesiales</taxon>
        <taxon>Chrysochromulinaceae</taxon>
        <taxon>Chrysochromulina</taxon>
    </lineage>
</organism>
<sequence>MVNLDAKHLRFMSTEEFRVLTAVEMGMKNHEIVPAPLVESLSGLRRGGTHKMLRTLTKVKLVAHQSIPYEGFRLTAKGYDYLALKALARRGVVSALGIQIGVGKESDIFTIMHTDGREVCLKLHRLGRTCFRTVKNNRDYIRQDQHASWIYLSRLSALKEYAFMKALHTHGFPTPEPIDVNRHCVIMSLARGYQLNSIQELRHPGKVFDQLMQIIVRLAEHGLIHCDFNEFNLLVDDDEMVTVIDFPQMVSTSHVNAQWYFDRDVNCVATFFKRRFGFCAAALPSLVDDVPSDGGPSARAAEARERVKAELKKGRPSARGSRNELKDREKRKVMSGMKKDMSGASAHGW</sequence>
<dbReference type="Pfam" id="PF01163">
    <property type="entry name" value="RIO1"/>
    <property type="match status" value="1"/>
</dbReference>
<evidence type="ECO:0000256" key="3">
    <source>
        <dbReference type="ARBA" id="ARBA00012513"/>
    </source>
</evidence>
<dbReference type="CDD" id="cd05144">
    <property type="entry name" value="RIO2_C"/>
    <property type="match status" value="1"/>
</dbReference>
<dbReference type="FunFam" id="3.30.200.20:FF:000052">
    <property type="entry name" value="Serine/threonine-protein kinase RIO2"/>
    <property type="match status" value="1"/>
</dbReference>
<evidence type="ECO:0000313" key="18">
    <source>
        <dbReference type="Proteomes" id="UP000037460"/>
    </source>
</evidence>
<evidence type="ECO:0000256" key="10">
    <source>
        <dbReference type="ARBA" id="ARBA00022842"/>
    </source>
</evidence>
<dbReference type="PANTHER" id="PTHR45852">
    <property type="entry name" value="SER/THR-PROTEIN KINASE RIO2"/>
    <property type="match status" value="1"/>
</dbReference>
<dbReference type="GO" id="GO:0005634">
    <property type="term" value="C:nucleus"/>
    <property type="evidence" value="ECO:0007669"/>
    <property type="project" value="TreeGrafter"/>
</dbReference>
<dbReference type="GO" id="GO:0005829">
    <property type="term" value="C:cytosol"/>
    <property type="evidence" value="ECO:0007669"/>
    <property type="project" value="TreeGrafter"/>
</dbReference>
<evidence type="ECO:0000256" key="4">
    <source>
        <dbReference type="ARBA" id="ARBA00022527"/>
    </source>
</evidence>
<evidence type="ECO:0000256" key="5">
    <source>
        <dbReference type="ARBA" id="ARBA00022679"/>
    </source>
</evidence>
<keyword evidence="8 17" id="KW-0418">Kinase</keyword>
<protein>
    <recommendedName>
        <fullName evidence="13">Serine/threonine-protein kinase RIO2</fullName>
        <ecNumber evidence="3">2.7.11.1</ecNumber>
    </recommendedName>
    <alternativeName>
        <fullName evidence="14">Serine/threonine-protein kinase rio2</fullName>
    </alternativeName>
</protein>
<evidence type="ECO:0000259" key="16">
    <source>
        <dbReference type="SMART" id="SM00090"/>
    </source>
</evidence>
<keyword evidence="7" id="KW-0547">Nucleotide-binding</keyword>
<keyword evidence="18" id="KW-1185">Reference proteome</keyword>
<dbReference type="SUPFAM" id="SSF46785">
    <property type="entry name" value="Winged helix' DNA-binding domain"/>
    <property type="match status" value="1"/>
</dbReference>
<evidence type="ECO:0000256" key="7">
    <source>
        <dbReference type="ARBA" id="ARBA00022741"/>
    </source>
</evidence>
<feature type="domain" description="RIO kinase" evidence="16">
    <location>
        <begin position="65"/>
        <end position="292"/>
    </location>
</feature>
<evidence type="ECO:0000256" key="6">
    <source>
        <dbReference type="ARBA" id="ARBA00022723"/>
    </source>
</evidence>
<dbReference type="GO" id="GO:0005524">
    <property type="term" value="F:ATP binding"/>
    <property type="evidence" value="ECO:0007669"/>
    <property type="project" value="UniProtKB-KW"/>
</dbReference>
<evidence type="ECO:0000256" key="11">
    <source>
        <dbReference type="ARBA" id="ARBA00047899"/>
    </source>
</evidence>
<dbReference type="FunFam" id="1.10.10.10:FF:000053">
    <property type="entry name" value="Serine/threonine-protein kinase RIO2"/>
    <property type="match status" value="1"/>
</dbReference>
<dbReference type="GO" id="GO:0046872">
    <property type="term" value="F:metal ion binding"/>
    <property type="evidence" value="ECO:0007669"/>
    <property type="project" value="UniProtKB-KW"/>
</dbReference>
<dbReference type="InterPro" id="IPR015285">
    <property type="entry name" value="RIO2_wHTH_N"/>
</dbReference>
<proteinExistence type="inferred from homology"/>
<evidence type="ECO:0000256" key="1">
    <source>
        <dbReference type="ARBA" id="ARBA00001946"/>
    </source>
</evidence>